<keyword evidence="4 5" id="KW-0472">Membrane</keyword>
<comment type="similarity">
    <text evidence="5">Belongs to the ABC-2 integral membrane protein family.</text>
</comment>
<feature type="transmembrane region" description="Helical" evidence="5">
    <location>
        <begin position="20"/>
        <end position="40"/>
    </location>
</feature>
<dbReference type="KEGG" id="faf:OE104_00140"/>
<feature type="transmembrane region" description="Helical" evidence="5">
    <location>
        <begin position="97"/>
        <end position="127"/>
    </location>
</feature>
<evidence type="ECO:0000259" key="6">
    <source>
        <dbReference type="PROSITE" id="PS51012"/>
    </source>
</evidence>
<dbReference type="InterPro" id="IPR047817">
    <property type="entry name" value="ABC2_TM_bact-type"/>
</dbReference>
<reference evidence="7" key="1">
    <citation type="submission" date="2022-09" db="EMBL/GenBank/DDBJ databases">
        <title>Complete Genomes of Fervidibacillus albus and Fervidibacillus halotolerans isolated from tidal flat sediments.</title>
        <authorList>
            <person name="Kwon K.K."/>
            <person name="Yang S.-H."/>
            <person name="Park M.J."/>
            <person name="Oh H.-M."/>
        </authorList>
    </citation>
    <scope>NUCLEOTIDE SEQUENCE</scope>
    <source>
        <strain evidence="7">MEBiC13591</strain>
    </source>
</reference>
<evidence type="ECO:0000256" key="5">
    <source>
        <dbReference type="RuleBase" id="RU361157"/>
    </source>
</evidence>
<evidence type="ECO:0000313" key="7">
    <source>
        <dbReference type="EMBL" id="WAA09828.1"/>
    </source>
</evidence>
<keyword evidence="8" id="KW-1185">Reference proteome</keyword>
<gene>
    <name evidence="7" type="ORF">OE104_00140</name>
</gene>
<feature type="transmembrane region" description="Helical" evidence="5">
    <location>
        <begin position="230"/>
        <end position="246"/>
    </location>
</feature>
<dbReference type="InterPro" id="IPR000412">
    <property type="entry name" value="ABC_2_transport"/>
</dbReference>
<keyword evidence="3 5" id="KW-1133">Transmembrane helix</keyword>
<dbReference type="PANTHER" id="PTHR43027:SF2">
    <property type="entry name" value="TRANSPORT PERMEASE PROTEIN"/>
    <property type="match status" value="1"/>
</dbReference>
<organism evidence="7 8">
    <name type="scientific">Fervidibacillus albus</name>
    <dbReference type="NCBI Taxonomy" id="2980026"/>
    <lineage>
        <taxon>Bacteria</taxon>
        <taxon>Bacillati</taxon>
        <taxon>Bacillota</taxon>
        <taxon>Bacilli</taxon>
        <taxon>Bacillales</taxon>
        <taxon>Bacillaceae</taxon>
        <taxon>Fervidibacillus</taxon>
    </lineage>
</organism>
<dbReference type="InterPro" id="IPR013525">
    <property type="entry name" value="ABC2_TM"/>
</dbReference>
<dbReference type="PIRSF" id="PIRSF006648">
    <property type="entry name" value="DrrB"/>
    <property type="match status" value="1"/>
</dbReference>
<evidence type="ECO:0000256" key="4">
    <source>
        <dbReference type="ARBA" id="ARBA00023136"/>
    </source>
</evidence>
<feature type="transmembrane region" description="Helical" evidence="5">
    <location>
        <begin position="52"/>
        <end position="76"/>
    </location>
</feature>
<dbReference type="EMBL" id="CP106878">
    <property type="protein sequence ID" value="WAA09828.1"/>
    <property type="molecule type" value="Genomic_DNA"/>
</dbReference>
<evidence type="ECO:0000256" key="1">
    <source>
        <dbReference type="ARBA" id="ARBA00004141"/>
    </source>
</evidence>
<dbReference type="Proteomes" id="UP001164718">
    <property type="component" value="Chromosome"/>
</dbReference>
<dbReference type="InterPro" id="IPR052902">
    <property type="entry name" value="ABC-2_transporter"/>
</dbReference>
<feature type="transmembrane region" description="Helical" evidence="5">
    <location>
        <begin position="139"/>
        <end position="159"/>
    </location>
</feature>
<dbReference type="AlphaFoldDB" id="A0A9E8RW95"/>
<keyword evidence="5" id="KW-1003">Cell membrane</keyword>
<dbReference type="GO" id="GO:0043190">
    <property type="term" value="C:ATP-binding cassette (ABC) transporter complex"/>
    <property type="evidence" value="ECO:0007669"/>
    <property type="project" value="InterPro"/>
</dbReference>
<name>A0A9E8RW95_9BACI</name>
<keyword evidence="5" id="KW-0813">Transport</keyword>
<keyword evidence="2 5" id="KW-0812">Transmembrane</keyword>
<comment type="subcellular location">
    <subcellularLocation>
        <location evidence="5">Cell membrane</location>
        <topology evidence="5">Multi-pass membrane protein</topology>
    </subcellularLocation>
    <subcellularLocation>
        <location evidence="1">Membrane</location>
        <topology evidence="1">Multi-pass membrane protein</topology>
    </subcellularLocation>
</comment>
<feature type="domain" description="ABC transmembrane type-2" evidence="6">
    <location>
        <begin position="20"/>
        <end position="251"/>
    </location>
</feature>
<feature type="transmembrane region" description="Helical" evidence="5">
    <location>
        <begin position="171"/>
        <end position="190"/>
    </location>
</feature>
<proteinExistence type="inferred from homology"/>
<accession>A0A9E8RW95</accession>
<evidence type="ECO:0000256" key="2">
    <source>
        <dbReference type="ARBA" id="ARBA00022692"/>
    </source>
</evidence>
<dbReference type="Pfam" id="PF01061">
    <property type="entry name" value="ABC2_membrane"/>
    <property type="match status" value="1"/>
</dbReference>
<dbReference type="RefSeq" id="WP_275417612.1">
    <property type="nucleotide sequence ID" value="NZ_CP106878.1"/>
</dbReference>
<dbReference type="PROSITE" id="PS51012">
    <property type="entry name" value="ABC_TM2"/>
    <property type="match status" value="1"/>
</dbReference>
<dbReference type="GO" id="GO:0140359">
    <property type="term" value="F:ABC-type transporter activity"/>
    <property type="evidence" value="ECO:0007669"/>
    <property type="project" value="InterPro"/>
</dbReference>
<evidence type="ECO:0000313" key="8">
    <source>
        <dbReference type="Proteomes" id="UP001164718"/>
    </source>
</evidence>
<dbReference type="PANTHER" id="PTHR43027">
    <property type="entry name" value="DOXORUBICIN RESISTANCE ABC TRANSPORTER PERMEASE PROTEIN DRRC-RELATED"/>
    <property type="match status" value="1"/>
</dbReference>
<evidence type="ECO:0000256" key="3">
    <source>
        <dbReference type="ARBA" id="ARBA00022989"/>
    </source>
</evidence>
<sequence>MIAIKAFFKVELKALLREPVTIFFMIILPIILTIVFGSTFGDEPIAEGSDVLGIDLVIPINIVFLLANAGLMGIPITISEVRSQMALKRYFTLPISYYGYFISLGMTFAFVSFISTLIFGAISYIFYKASFWMNAVHTILFIVTCFLILYVFFIGGYLIALNIKNTRTTNIVSTISFLAMVFSSGVAIPLESMPKYIQNAADVLPMSHSIKILQDLWINEINYSDRFGDYLYLLVVAILFTLFVKWRRLKWD</sequence>
<dbReference type="PRINTS" id="PR00164">
    <property type="entry name" value="ABC2TRNSPORT"/>
</dbReference>
<protein>
    <recommendedName>
        <fullName evidence="5">Transport permease protein</fullName>
    </recommendedName>
</protein>